<dbReference type="Gramene" id="OGLUM02G30340.1">
    <property type="protein sequence ID" value="OGLUM02G30340.1"/>
    <property type="gene ID" value="OGLUM02G30340"/>
</dbReference>
<dbReference type="eggNOG" id="ENOG502S32X">
    <property type="taxonomic scope" value="Eukaryota"/>
</dbReference>
<evidence type="ECO:0008006" key="4">
    <source>
        <dbReference type="Google" id="ProtNLM"/>
    </source>
</evidence>
<accession>A0A0D9YX73</accession>
<dbReference type="EnsemblPlants" id="OGLUM02G30340.2">
    <property type="protein sequence ID" value="OGLUM02G30340.2"/>
    <property type="gene ID" value="OGLUM02G30340"/>
</dbReference>
<dbReference type="Proteomes" id="UP000026961">
    <property type="component" value="Chromosome 2"/>
</dbReference>
<name>A0A0D9YX73_9ORYZ</name>
<dbReference type="Gramene" id="OGLUM02G30340.2">
    <property type="protein sequence ID" value="OGLUM02G30340.2"/>
    <property type="gene ID" value="OGLUM02G30340"/>
</dbReference>
<reference evidence="2" key="2">
    <citation type="submission" date="2018-05" db="EMBL/GenBank/DDBJ databases">
        <title>OgluRS3 (Oryza glumaepatula Reference Sequence Version 3).</title>
        <authorList>
            <person name="Zhang J."/>
            <person name="Kudrna D."/>
            <person name="Lee S."/>
            <person name="Talag J."/>
            <person name="Welchert J."/>
            <person name="Wing R.A."/>
        </authorList>
    </citation>
    <scope>NUCLEOTIDE SEQUENCE [LARGE SCALE GENOMIC DNA]</scope>
</reference>
<feature type="region of interest" description="Disordered" evidence="1">
    <location>
        <begin position="106"/>
        <end position="135"/>
    </location>
</feature>
<evidence type="ECO:0000313" key="2">
    <source>
        <dbReference type="EnsemblPlants" id="OGLUM02G30340.1"/>
    </source>
</evidence>
<evidence type="ECO:0000256" key="1">
    <source>
        <dbReference type="SAM" id="MobiDB-lite"/>
    </source>
</evidence>
<evidence type="ECO:0000313" key="3">
    <source>
        <dbReference type="Proteomes" id="UP000026961"/>
    </source>
</evidence>
<keyword evidence="3" id="KW-1185">Reference proteome</keyword>
<organism evidence="2">
    <name type="scientific">Oryza glumipatula</name>
    <dbReference type="NCBI Taxonomy" id="40148"/>
    <lineage>
        <taxon>Eukaryota</taxon>
        <taxon>Viridiplantae</taxon>
        <taxon>Streptophyta</taxon>
        <taxon>Embryophyta</taxon>
        <taxon>Tracheophyta</taxon>
        <taxon>Spermatophyta</taxon>
        <taxon>Magnoliopsida</taxon>
        <taxon>Liliopsida</taxon>
        <taxon>Poales</taxon>
        <taxon>Poaceae</taxon>
        <taxon>BOP clade</taxon>
        <taxon>Oryzoideae</taxon>
        <taxon>Oryzeae</taxon>
        <taxon>Oryzinae</taxon>
        <taxon>Oryza</taxon>
    </lineage>
</organism>
<dbReference type="EnsemblPlants" id="OGLUM02G30340.1">
    <property type="protein sequence ID" value="OGLUM02G30340.1"/>
    <property type="gene ID" value="OGLUM02G30340"/>
</dbReference>
<proteinExistence type="predicted"/>
<dbReference type="HOGENOM" id="CLU_795377_0_0_1"/>
<dbReference type="AlphaFoldDB" id="A0A0D9YX73"/>
<reference evidence="2" key="1">
    <citation type="submission" date="2015-04" db="UniProtKB">
        <authorList>
            <consortium name="EnsemblPlants"/>
        </authorList>
    </citation>
    <scope>IDENTIFICATION</scope>
</reference>
<protein>
    <recommendedName>
        <fullName evidence="4">G domain-containing protein</fullName>
    </recommendedName>
</protein>
<sequence>MHTPRLPLLLKIAAATAAGALALIVAAGLRRDDAVASLRREIRDAVAALVASNEDGVVEGEGEGEDAAEAPAPSVLITGFRAHGKSSLVNTACRALAAEEGPLLLRAEASPPGGGSDGTRKRRRVKAAVAGDSGDAGTDEAVVELLDAPPLPEATRATRADIDAAISGGNPECVVLALRCDAPAKERNAAVKRLPEISAAVRAKGLNLIVVLTFKKAMRSARQAEELIREVSFRARTDCVYFIENYTWNNNGPNLRHPPVIKNDFETHFTVLTIIRQCLEFIKLNRSQSKREENGEKGNSGDVKGTLEKVLTANAKSSGELSVKPALEKVLTANAKSSGELSVKPADVKPVLTVQ</sequence>